<proteinExistence type="predicted"/>
<reference evidence="3 4" key="1">
    <citation type="submission" date="2024-11" db="EMBL/GenBank/DDBJ databases">
        <title>A near-complete genome assembly of Cinchona calisaya.</title>
        <authorList>
            <person name="Lian D.C."/>
            <person name="Zhao X.W."/>
            <person name="Wei L."/>
        </authorList>
    </citation>
    <scope>NUCLEOTIDE SEQUENCE [LARGE SCALE GENOMIC DNA]</scope>
    <source>
        <tissue evidence="3">Nenye</tissue>
    </source>
</reference>
<keyword evidence="1" id="KW-0521">NADP</keyword>
<evidence type="ECO:0000256" key="2">
    <source>
        <dbReference type="ARBA" id="ARBA00023002"/>
    </source>
</evidence>
<sequence length="172" mass="18851">MEKGRECVTGGSGMFASWLIKSLLEDGNSVNATIRSSSDSFDAVIQGCTGVFHVAYLIDLEGKEAEETKIKRAVNGTVGMLQAAIAYAEKHGLDFVSIIPTWIHGSFVCPFLPGSVSASMAMIIDVVKYLWRTPFVHTDDLARAHIFLFEYPKVKGRYICNAVEITIDKLVS</sequence>
<gene>
    <name evidence="3" type="ORF">ACH5RR_023914</name>
</gene>
<name>A0ABD2ZF44_9GENT</name>
<keyword evidence="4" id="KW-1185">Reference proteome</keyword>
<dbReference type="SUPFAM" id="SSF51735">
    <property type="entry name" value="NAD(P)-binding Rossmann-fold domains"/>
    <property type="match status" value="1"/>
</dbReference>
<dbReference type="GO" id="GO:0016491">
    <property type="term" value="F:oxidoreductase activity"/>
    <property type="evidence" value="ECO:0007669"/>
    <property type="project" value="UniProtKB-KW"/>
</dbReference>
<dbReference type="InterPro" id="IPR036291">
    <property type="entry name" value="NAD(P)-bd_dom_sf"/>
</dbReference>
<evidence type="ECO:0000256" key="1">
    <source>
        <dbReference type="ARBA" id="ARBA00022857"/>
    </source>
</evidence>
<dbReference type="Proteomes" id="UP001630127">
    <property type="component" value="Unassembled WGS sequence"/>
</dbReference>
<dbReference type="PANTHER" id="PTHR10366">
    <property type="entry name" value="NAD DEPENDENT EPIMERASE/DEHYDRATASE"/>
    <property type="match status" value="1"/>
</dbReference>
<accession>A0ABD2ZF44</accession>
<dbReference type="InterPro" id="IPR050425">
    <property type="entry name" value="NAD(P)_dehydrat-like"/>
</dbReference>
<evidence type="ECO:0000313" key="3">
    <source>
        <dbReference type="EMBL" id="KAL3517012.1"/>
    </source>
</evidence>
<organism evidence="3 4">
    <name type="scientific">Cinchona calisaya</name>
    <dbReference type="NCBI Taxonomy" id="153742"/>
    <lineage>
        <taxon>Eukaryota</taxon>
        <taxon>Viridiplantae</taxon>
        <taxon>Streptophyta</taxon>
        <taxon>Embryophyta</taxon>
        <taxon>Tracheophyta</taxon>
        <taxon>Spermatophyta</taxon>
        <taxon>Magnoliopsida</taxon>
        <taxon>eudicotyledons</taxon>
        <taxon>Gunneridae</taxon>
        <taxon>Pentapetalae</taxon>
        <taxon>asterids</taxon>
        <taxon>lamiids</taxon>
        <taxon>Gentianales</taxon>
        <taxon>Rubiaceae</taxon>
        <taxon>Cinchonoideae</taxon>
        <taxon>Cinchoneae</taxon>
        <taxon>Cinchona</taxon>
    </lineage>
</organism>
<dbReference type="Gene3D" id="3.40.50.720">
    <property type="entry name" value="NAD(P)-binding Rossmann-like Domain"/>
    <property type="match status" value="2"/>
</dbReference>
<protein>
    <submittedName>
        <fullName evidence="3">Uncharacterized protein</fullName>
    </submittedName>
</protein>
<comment type="caution">
    <text evidence="3">The sequence shown here is derived from an EMBL/GenBank/DDBJ whole genome shotgun (WGS) entry which is preliminary data.</text>
</comment>
<dbReference type="PANTHER" id="PTHR10366:SF563">
    <property type="entry name" value="CINNAMOYL-COA REDUCTASE 16"/>
    <property type="match status" value="1"/>
</dbReference>
<dbReference type="EMBL" id="JBJUIK010000010">
    <property type="protein sequence ID" value="KAL3517012.1"/>
    <property type="molecule type" value="Genomic_DNA"/>
</dbReference>
<dbReference type="AlphaFoldDB" id="A0ABD2ZF44"/>
<evidence type="ECO:0000313" key="4">
    <source>
        <dbReference type="Proteomes" id="UP001630127"/>
    </source>
</evidence>
<keyword evidence="2" id="KW-0560">Oxidoreductase</keyword>